<feature type="signal peptide" evidence="6">
    <location>
        <begin position="1"/>
        <end position="19"/>
    </location>
</feature>
<protein>
    <submittedName>
        <fullName evidence="8">Laminin G</fullName>
    </submittedName>
</protein>
<dbReference type="InterPro" id="IPR051360">
    <property type="entry name" value="Neuronal_Pentraxin_Related"/>
</dbReference>
<dbReference type="Pfam" id="PF18962">
    <property type="entry name" value="Por_Secre_tail"/>
    <property type="match status" value="1"/>
</dbReference>
<evidence type="ECO:0000256" key="3">
    <source>
        <dbReference type="ARBA" id="ARBA00022729"/>
    </source>
</evidence>
<evidence type="ECO:0000256" key="4">
    <source>
        <dbReference type="ARBA" id="ARBA00022837"/>
    </source>
</evidence>
<comment type="cofactor">
    <cofactor evidence="1">
        <name>Ca(2+)</name>
        <dbReference type="ChEBI" id="CHEBI:29108"/>
    </cofactor>
</comment>
<sequence length="2850" mass="312761">MKKLIITLVLGLMVTGLWAQVGQGARVVNSSQAIQKNGFTIQVGLPFLGQNKNTSTRTIQPVDVRFPWSTLYLYNTFAEESFDVSKGYFGDKILITWDLRSNFELISSIKIYKKEYSEPDSKYVFVGSVAPSVTQYEDKYAEGGVLFQYKVVAEGVSKMESLYTTHITGYGYRNPTAIVTGNISYEGGNPVKDVIVMASTAGNSVNPGSSLDISAAGSVKIENTKTPITNAVTYQAWVKPKKQFTNDSGTPVRLLRLVNLEGTNLDVSANLLAASKKLAVTVGNSVFELQNYFPSGKLNSRGDDLLVPVSEFNNSFVHFSVVINDGKAPLLFINGRPVTVAYKESVNSKLVGVDANYAAPYFNVTVPVQANSLKSSGGNATEWTKVNVGGGNDAYIDEIRIWKAELETTAIRTDYARYISGNDSRLIAYLRANEKVGLYAYDLSRNGFNYNKNHGSFENVAWATGAVNFPTADQLGILGVTDKNGNYEITAIPYSGTGESFTITPMYGNHKFESAQQLVFLGQGSEVVNKVNFIDKSSFSFKGVVQYDTRGVFPSFVDIDTKTASNKGTSWISGPGILDEGYNYYQLSTGEKYAKGQYWMNTAGTPADKSDDYLDRYAAIFTQGANVYIDGNIVLDKNNVPVVTDDKGFFDISVPIGNHYVTVKKEGHVFTYNGRFPANDFKEFFEDSNEPVVFVDNTRVTVAGKVVGGPVEAAKVTGFGDKGLVTKTIKDTNGNTLTAEVSAKNNIGTASFTLGYAPVGANVTPYTKYNFLTNAASGEYRVDVMPLRYDLKAEDLKIPSSTPPLSLLKSGTTEVFDFSKVTVPVTPEFSYTDGTVEKKEIGKPYHYEKSFTYRSTPTLEVTQQTSDTSIDVDGTYMSTAGFANPVYTQFHSYKIVLNRFERYTNNDIAPAVSVTVPVTDGELIKNNNLALANSENVTVNGSNLTYTFKAGLPSITPPFQIKSTLKYRINEVDYDVENYKDTGVILGGKADGSQTFVTAAPDVPAIILRDPPGSNSFATIEKGESVSFTSEASFAHQEGAAEEVKIGAGVFFELQGGLVPTPKVTIETTNSAIVGIGLNNTSEDGNTVTSTYTFNKAISTSDATDYVGADGDLYIGNSKNIFYGSYDNVEVSKTIPKKYVNGVTVQLPQGDYVNLGTAAAPVYISKQKALSFVDKPTETFFMYSQKHILTNLIPEYELFISTSLNGPNPNAAENVQKREEYAEKIRLWRKVILDNEKSKYAAKNDRSGYKGNLANVITGFNDKVSGVYNGTSDPAAKSRLTNQLKESKDIKNLLDANFEKNISFDSGVGEYNQSVETSVVSASTTSYNLVIDESVAAVIGTSVNKVGVEFNTKAFFQQDINSSLAKETTNTTNISYTLKDNDPANFLSVDVVNAFDGNGPVFITQGGRTSCPQEGAELSYFYNHTDYNEAAAKIKIDELAQNKRQPLTFATQKVEVPVLTVTDNDMSNIVEGKNAEFELKLENNSMSGSDANYLLKVDNTTNPNNALINIEQNGTIVFVPYGKTTTYKLTLAKSISDIYEYKDIRIVLQSLCDGEDVSSSVLVSAHFVPSCSPVTVSAPLNNWVHNMETAYNTDGTTNPLLINVSGYNTKFSSFKKIDLEYRLATSPNWIRLQTYYGSQAFYDAAVLNNETQITFIGSSATLPYNFDIAALKLLDGNYEIRARSTCTNNTEYISDVITGRVDLHAPQRFGTPLPIDGILGAGEDLKVSFNEPVFYNSAVSTIEIKGQTNQLPVDHNVSLRFDGTASTSVINSPKITSGDLTFEFWMNNSTTAASAAILAQQEGLSIQLKNGEIYFNIGAVTANGPVTKDNLYHHYTFTHKNSTGEVRIYEDDKEIGVNTGTANMQFSNNNGLVIGGNSFVGNMHDLRLWNKTIGLDEAYAKMYTKLIGNEANLIGYWPMDEGRGTLANDKARYKHAVVKATWDIKPKGTSYEFANGQNVALTNVNFVQLTKEMDATVSFWVKTAVSQEATLFSNGKGDGTDLVQSNGLANKWAINMKTDGNLTLESEGRSYKLTNQNLADGNWHNVTLLFNRLGSLKTYVDAANVSSNQMASIGGFSGSKIWLGARGSVDLANNETIDRPFTGKIDEFQLWNTLRNEEQISRDRYNEVDVASIGLLLYSRLNAPDPANANGPRYYHADVNQTVIADNAVLSNGTVNYSNDTPAIKPERALIKFLVNHIINKDEMILEPIITDWASLEGQVVDVTVHKMYDSANNMQQSPVTWTAYVKRNEVSWFAEGYNEVVDIVKNTGASKSFEITLLNKGGKGQPFTITNIPKWLTLSSKSGTIAPNSKIIITAAIDKELTAGEYLENMYLQTDFGYDEKMQIKMRVLAPDPGWTVNPGDFKYSMNIVGRIKVDGRFSEDSYDKIAAFYNGQVRGAVNLVYNAAYKEYYAFLTVYSNTAFGEEIEFKIWDSSKGEILQGTLNGKLSVTFEENETVGKLSLPAIFENSNLVEQHINFNKGWTWVSFNVNDANFSDLNKLTANLKLETSDRILSYAPALLETYFKDGSRPANSGWSGTISANGGVGNTKMYKVYTAQENPLIITGASVNVSDWSFPIQNNWNWLPYPLAGNQSVNEALAYFDAADGDVIKSQNLFAIYDPLVGWNGTLNYLEAGKGYMIKSSKAQTFKYPGYLANTAKNKTAKITAQEAIPQQFKQYPDNMNAIVLLPEGYKELYAYDANGILKGEAKTQWINGKELSFITVYGDKPETLSFYIGDGITKKKTSKTFSFAGENVLGTFAQPVIIDEAAAGIKVYPNPFDNEITVELYAAEKQQVVLQLVTLTGQLLSAEKRTLTAGTNLLKINPIVASGVYLLKVEINGHTEIYKVIKNQ</sequence>
<evidence type="ECO:0000313" key="9">
    <source>
        <dbReference type="Proteomes" id="UP000247681"/>
    </source>
</evidence>
<evidence type="ECO:0000256" key="5">
    <source>
        <dbReference type="ARBA" id="ARBA00023157"/>
    </source>
</evidence>
<dbReference type="Pfam" id="PF13385">
    <property type="entry name" value="Laminin_G_3"/>
    <property type="match status" value="2"/>
</dbReference>
<dbReference type="GO" id="GO:0005975">
    <property type="term" value="P:carbohydrate metabolic process"/>
    <property type="evidence" value="ECO:0007669"/>
    <property type="project" value="UniProtKB-ARBA"/>
</dbReference>
<feature type="domain" description="Secretion system C-terminal sorting" evidence="7">
    <location>
        <begin position="2773"/>
        <end position="2847"/>
    </location>
</feature>
<dbReference type="PANTHER" id="PTHR19277:SF125">
    <property type="entry name" value="B6"/>
    <property type="match status" value="1"/>
</dbReference>
<accession>A0A2V4C3Z9</accession>
<comment type="caution">
    <text evidence="8">The sequence shown here is derived from an EMBL/GenBank/DDBJ whole genome shotgun (WGS) entry which is preliminary data.</text>
</comment>
<evidence type="ECO:0000259" key="7">
    <source>
        <dbReference type="Pfam" id="PF18962"/>
    </source>
</evidence>
<keyword evidence="4" id="KW-0106">Calcium</keyword>
<name>A0A2V4C3Z9_9FLAO</name>
<dbReference type="GO" id="GO:0046872">
    <property type="term" value="F:metal ion binding"/>
    <property type="evidence" value="ECO:0007669"/>
    <property type="project" value="UniProtKB-KW"/>
</dbReference>
<dbReference type="EMBL" id="QJHL01000001">
    <property type="protein sequence ID" value="PXY46028.1"/>
    <property type="molecule type" value="Genomic_DNA"/>
</dbReference>
<keyword evidence="3 6" id="KW-0732">Signal</keyword>
<dbReference type="SUPFAM" id="SSF49899">
    <property type="entry name" value="Concanavalin A-like lectins/glucanases"/>
    <property type="match status" value="3"/>
</dbReference>
<dbReference type="PANTHER" id="PTHR19277">
    <property type="entry name" value="PENTRAXIN"/>
    <property type="match status" value="1"/>
</dbReference>
<dbReference type="Proteomes" id="UP000247681">
    <property type="component" value="Unassembled WGS sequence"/>
</dbReference>
<keyword evidence="9" id="KW-1185">Reference proteome</keyword>
<evidence type="ECO:0000256" key="2">
    <source>
        <dbReference type="ARBA" id="ARBA00022723"/>
    </source>
</evidence>
<dbReference type="InterPro" id="IPR013320">
    <property type="entry name" value="ConA-like_dom_sf"/>
</dbReference>
<feature type="chain" id="PRO_5016151751" evidence="6">
    <location>
        <begin position="20"/>
        <end position="2850"/>
    </location>
</feature>
<evidence type="ECO:0000256" key="6">
    <source>
        <dbReference type="SAM" id="SignalP"/>
    </source>
</evidence>
<dbReference type="OrthoDB" id="976756at2"/>
<organism evidence="8 9">
    <name type="scientific">Flavobacterium hydrophilum</name>
    <dbReference type="NCBI Taxonomy" id="2211445"/>
    <lineage>
        <taxon>Bacteria</taxon>
        <taxon>Pseudomonadati</taxon>
        <taxon>Bacteroidota</taxon>
        <taxon>Flavobacteriia</taxon>
        <taxon>Flavobacteriales</taxon>
        <taxon>Flavobacteriaceae</taxon>
        <taxon>Flavobacterium</taxon>
    </lineage>
</organism>
<dbReference type="NCBIfam" id="TIGR04183">
    <property type="entry name" value="Por_Secre_tail"/>
    <property type="match status" value="1"/>
</dbReference>
<proteinExistence type="predicted"/>
<gene>
    <name evidence="8" type="ORF">DMB68_02240</name>
</gene>
<dbReference type="GO" id="GO:0004553">
    <property type="term" value="F:hydrolase activity, hydrolyzing O-glycosyl compounds"/>
    <property type="evidence" value="ECO:0007669"/>
    <property type="project" value="UniProtKB-ARBA"/>
</dbReference>
<keyword evidence="2" id="KW-0479">Metal-binding</keyword>
<evidence type="ECO:0000313" key="8">
    <source>
        <dbReference type="EMBL" id="PXY46028.1"/>
    </source>
</evidence>
<reference evidence="8 9" key="1">
    <citation type="submission" date="2018-05" db="EMBL/GenBank/DDBJ databases">
        <title>Flavobacterium sp. strain IMCC34758, incomplete genome.</title>
        <authorList>
            <person name="Joung Y."/>
        </authorList>
    </citation>
    <scope>NUCLEOTIDE SEQUENCE [LARGE SCALE GENOMIC DNA]</scope>
    <source>
        <strain evidence="8 9">IMCC34758</strain>
    </source>
</reference>
<evidence type="ECO:0000256" key="1">
    <source>
        <dbReference type="ARBA" id="ARBA00001913"/>
    </source>
</evidence>
<dbReference type="InterPro" id="IPR026444">
    <property type="entry name" value="Secre_tail"/>
</dbReference>
<keyword evidence="5" id="KW-1015">Disulfide bond</keyword>
<dbReference type="Gene3D" id="2.60.120.200">
    <property type="match status" value="3"/>
</dbReference>